<dbReference type="InterPro" id="IPR001227">
    <property type="entry name" value="Ac_transferase_dom_sf"/>
</dbReference>
<dbReference type="InterPro" id="IPR036736">
    <property type="entry name" value="ACP-like_sf"/>
</dbReference>
<evidence type="ECO:0000256" key="4">
    <source>
        <dbReference type="ARBA" id="ARBA00022679"/>
    </source>
</evidence>
<dbReference type="InterPro" id="IPR042104">
    <property type="entry name" value="PKS_dehydratase_sf"/>
</dbReference>
<dbReference type="PROSITE" id="PS00012">
    <property type="entry name" value="PHOSPHOPANTETHEINE"/>
    <property type="match status" value="1"/>
</dbReference>
<name>A0A1M7R1A3_9ACTN</name>
<dbReference type="InterPro" id="IPR013968">
    <property type="entry name" value="PKS_KR"/>
</dbReference>
<dbReference type="Pfam" id="PF00698">
    <property type="entry name" value="Acyl_transf_1"/>
    <property type="match status" value="1"/>
</dbReference>
<dbReference type="Gene3D" id="3.30.70.3290">
    <property type="match status" value="1"/>
</dbReference>
<feature type="active site" description="Proton donor; for dehydratase activity" evidence="8">
    <location>
        <position position="766"/>
    </location>
</feature>
<feature type="non-terminal residue" evidence="13">
    <location>
        <position position="1"/>
    </location>
</feature>
<dbReference type="Pfam" id="PF13602">
    <property type="entry name" value="ADH_zinc_N_2"/>
    <property type="match status" value="1"/>
</dbReference>
<sequence length="1811" mass="191310">KSNIGHTQAAAGIAGVIKMVLALREGQLPATLHLDAPSEHVDWSAGTIALTDSATAWPEVNRPRRAGVSSFGISGTNAHLILEQAPAEEGEGAAAEPVERHVLGPWLLSARTHDALVGQARQLRTHLDRHPDQDPHHLAAALATTRTHFTHRLAVTSPTREELAAALEQFAVGEPASDVYEAVAPTDAPKTVLVFPGQGSQWPGMAVELLRTNPVFAEHIEACHHALAPFTDWHLIDTLNQTPGSADPDRVDVLQPMLWATMISLAKLWQHHGLTPHAVIGHSQGEIAAAHIAGALTLDDSARIIALRSQTFTTIAGHGTMLHVPLPAEDLAQRLEQHPGVTIATLNSPASTTLSGDLEAVHHLHEALQTEHVDSRLVPVDYASHSPHINPLRERILSDLAPTTPQPATTPFYSTTHPQDTPTDTTTLDAAYWYDNLRQPVQLHTTTNRLITTGHTLFIEPSPHPVLTHAIHQTAQNHPHGQHITALGTLRRNNGGPTQLTTALAHAHTHNTPINWTTHPALRGARPTDLPTYAFQTSRFWLTPAAERGNGDPGGVGQQAVTHPLLGAAVQLPDDGVLYTGRISLADHPWLADHGVGDTVLLPGTGYVDIALHVGESVGADVVEELTLEAPLVLAKGQAVQLQATLTAADDTGRRTVTVHSRPEPGDADDPGTTPWIRHATGTLTATRTPEPASTPADATWPPPGATAIDLTDAYDTLAARGYTYGPAFQNLTAAWQHGDDVYADLELDDATDEVDAFALHPALLDSALHPLVLAADSGTRLPFAWSGVRLHATGATAARVHLTRTGEDSLAIELTDAAGQALATVERLTTRPLDPAALAALSSSDHDAALFRVEWTPLPVVDTPADSTRWAVWGDRDPLGLGLPAHPDLDAFAVDGADAAPEAVLLAIPPADGTDVVAQAHAAAEDVLLRLQRWLDRAPLADIPLVVVTRDAVAAAPADDPDPVQATVTGLVRTAQSEHPGRITLIDLDGHPFSTAALIAAVATTQAADEPFTALRKGELSAPRLTNTPLPALDVPAPEADAWRLALTSPGSPDQLALLPAPDLDQPLEPGQVRIALEAVGLNFRDVLITLGMYPEPAPHIGSEGAGVITETAPDVTDVRVGDRVMGILTHGTGATTVTDHRLVIPVPDGWTTAEAASAPVAYATAYYALVTLADLKPGQNLLIHTATGGVGQAATHLARHFGARLYATASLPKHHTLTTQLGYDTEDVADSRTHDYADHFLARTDNHGMDVVLHSLAHEHTDTSLRLLPRGGHFIDMSKTDIRDPDTIATDHPGTHYQAIDLNDAGPSGMHAVLAALDTLFRSGALPPLPTATYPITRAPQALRHLSQARHTGKLALTLPRRTHPEGTTLITGGTGVLAGLTAMHLAEHHGHRHFLLASRSGQNTPQAAELTKRLAQLDASATVVAADTADADQLAALLAAVPDEHPVTTVVHAAGTLDDGTFAALTPERLHTVLTPKVDTAYHLHTADLPHLQHYVLYSSAAATLANPGQANYNAANAFLDALAQHRHTHHRPATSLAWGLWEQTSSLTEGLDSGQHTRLGRHGISALATPHALALLDTALAAPDPLLIPVGLDARRLDPGVVPALLRGLVQAPGRRRAAGGRAGATDGKAAGLAERLARQSPGEGGETVLSLVRAHAATVLGHSAPDAIDAGRGFLDLGFDSLTAVELRNRLGAATGLRLGSTLLFDYPTAGALARHLYAELVPDSAGQAASPTTLIAELDRWEALLTAPEYDQDARETVAARLRTLLASVTGRADDPGDAPDAEERIADATDDDLFAYIDNELGAS</sequence>
<dbReference type="Gene3D" id="3.40.366.10">
    <property type="entry name" value="Malonyl-Coenzyme A Acyl Carrier Protein, domain 2"/>
    <property type="match status" value="1"/>
</dbReference>
<evidence type="ECO:0000259" key="11">
    <source>
        <dbReference type="PROSITE" id="PS52004"/>
    </source>
</evidence>
<dbReference type="InterPro" id="IPR020841">
    <property type="entry name" value="PKS_Beta-ketoAc_synthase_dom"/>
</dbReference>
<dbReference type="Gene3D" id="3.90.180.10">
    <property type="entry name" value="Medium-chain alcohol dehydrogenases, catalytic domain"/>
    <property type="match status" value="1"/>
</dbReference>
<dbReference type="SMART" id="SM01294">
    <property type="entry name" value="PKS_PP_betabranch"/>
    <property type="match status" value="1"/>
</dbReference>
<dbReference type="PROSITE" id="PS50075">
    <property type="entry name" value="CARRIER"/>
    <property type="match status" value="1"/>
</dbReference>
<evidence type="ECO:0000256" key="9">
    <source>
        <dbReference type="SAM" id="MobiDB-lite"/>
    </source>
</evidence>
<dbReference type="PROSITE" id="PS52004">
    <property type="entry name" value="KS3_2"/>
    <property type="match status" value="1"/>
</dbReference>
<feature type="region of interest" description="C-terminal hotdog fold" evidence="8">
    <location>
        <begin position="706"/>
        <end position="840"/>
    </location>
</feature>
<dbReference type="Pfam" id="PF00550">
    <property type="entry name" value="PP-binding"/>
    <property type="match status" value="1"/>
</dbReference>
<evidence type="ECO:0000313" key="14">
    <source>
        <dbReference type="Proteomes" id="UP000184111"/>
    </source>
</evidence>
<dbReference type="InterPro" id="IPR032821">
    <property type="entry name" value="PKS_assoc"/>
</dbReference>
<keyword evidence="5" id="KW-0045">Antibiotic biosynthesis</keyword>
<dbReference type="SUPFAM" id="SSF47336">
    <property type="entry name" value="ACP-like"/>
    <property type="match status" value="1"/>
</dbReference>
<gene>
    <name evidence="13" type="ORF">SAMN05216499_1662</name>
</gene>
<dbReference type="InterPro" id="IPR057326">
    <property type="entry name" value="KR_dom"/>
</dbReference>
<dbReference type="GO" id="GO:0006633">
    <property type="term" value="P:fatty acid biosynthetic process"/>
    <property type="evidence" value="ECO:0007669"/>
    <property type="project" value="TreeGrafter"/>
</dbReference>
<dbReference type="Pfam" id="PF22953">
    <property type="entry name" value="SpnB_Rossmann"/>
    <property type="match status" value="1"/>
</dbReference>
<dbReference type="SMART" id="SM00823">
    <property type="entry name" value="PKS_PP"/>
    <property type="match status" value="1"/>
</dbReference>
<evidence type="ECO:0000256" key="3">
    <source>
        <dbReference type="ARBA" id="ARBA00022553"/>
    </source>
</evidence>
<dbReference type="Gene3D" id="3.40.47.10">
    <property type="match status" value="1"/>
</dbReference>
<reference evidence="13 14" key="1">
    <citation type="submission" date="2016-11" db="EMBL/GenBank/DDBJ databases">
        <authorList>
            <person name="Jaros S."/>
            <person name="Januszkiewicz K."/>
            <person name="Wedrychowicz H."/>
        </authorList>
    </citation>
    <scope>NUCLEOTIDE SEQUENCE [LARGE SCALE GENOMIC DNA]</scope>
    <source>
        <strain evidence="13 14">CGMCC 4.2025</strain>
    </source>
</reference>
<dbReference type="InterPro" id="IPR006162">
    <property type="entry name" value="Ppantetheine_attach_site"/>
</dbReference>
<dbReference type="SUPFAM" id="SSF51735">
    <property type="entry name" value="NAD(P)-binding Rossmann-fold domains"/>
    <property type="match status" value="3"/>
</dbReference>
<feature type="active site" description="Proton acceptor; for dehydratase activity" evidence="8">
    <location>
        <position position="594"/>
    </location>
</feature>
<evidence type="ECO:0000256" key="1">
    <source>
        <dbReference type="ARBA" id="ARBA00004792"/>
    </source>
</evidence>
<dbReference type="SUPFAM" id="SSF53901">
    <property type="entry name" value="Thiolase-like"/>
    <property type="match status" value="1"/>
</dbReference>
<dbReference type="InterPro" id="IPR020806">
    <property type="entry name" value="PKS_PP-bd"/>
</dbReference>
<dbReference type="InterPro" id="IPR016036">
    <property type="entry name" value="Malonyl_transacylase_ACP-bd"/>
</dbReference>
<dbReference type="InterPro" id="IPR049552">
    <property type="entry name" value="PKS_DH_N"/>
</dbReference>
<dbReference type="Gene3D" id="1.10.1200.10">
    <property type="entry name" value="ACP-like"/>
    <property type="match status" value="1"/>
</dbReference>
<dbReference type="Gene3D" id="3.10.129.110">
    <property type="entry name" value="Polyketide synthase dehydratase"/>
    <property type="match status" value="1"/>
</dbReference>
<feature type="region of interest" description="Disordered" evidence="9">
    <location>
        <begin position="653"/>
        <end position="675"/>
    </location>
</feature>
<evidence type="ECO:0000259" key="10">
    <source>
        <dbReference type="PROSITE" id="PS50075"/>
    </source>
</evidence>
<evidence type="ECO:0000256" key="8">
    <source>
        <dbReference type="PROSITE-ProRule" id="PRU01363"/>
    </source>
</evidence>
<dbReference type="InterPro" id="IPR049551">
    <property type="entry name" value="PKS_DH_C"/>
</dbReference>
<dbReference type="Pfam" id="PF21089">
    <property type="entry name" value="PKS_DH_N"/>
    <property type="match status" value="1"/>
</dbReference>
<evidence type="ECO:0000313" key="13">
    <source>
        <dbReference type="EMBL" id="SHN38408.1"/>
    </source>
</evidence>
<evidence type="ECO:0000256" key="7">
    <source>
        <dbReference type="ARBA" id="ARBA00023315"/>
    </source>
</evidence>
<dbReference type="Pfam" id="PF08659">
    <property type="entry name" value="KR"/>
    <property type="match status" value="1"/>
</dbReference>
<dbReference type="InterPro" id="IPR036291">
    <property type="entry name" value="NAD(P)-bd_dom_sf"/>
</dbReference>
<evidence type="ECO:0000256" key="6">
    <source>
        <dbReference type="ARBA" id="ARBA00023268"/>
    </source>
</evidence>
<feature type="region of interest" description="N-terminal hotdog fold" evidence="8">
    <location>
        <begin position="563"/>
        <end position="691"/>
    </location>
</feature>
<dbReference type="FunFam" id="1.10.1200.10:FF:000007">
    <property type="entry name" value="Probable polyketide synthase pks17"/>
    <property type="match status" value="1"/>
</dbReference>
<keyword evidence="7" id="KW-0012">Acyltransferase</keyword>
<dbReference type="PROSITE" id="PS52019">
    <property type="entry name" value="PKS_MFAS_DH"/>
    <property type="match status" value="1"/>
</dbReference>
<dbReference type="SUPFAM" id="SSF55048">
    <property type="entry name" value="Probable ACP-binding domain of malonyl-CoA ACP transacylase"/>
    <property type="match status" value="1"/>
</dbReference>
<dbReference type="SUPFAM" id="SSF52151">
    <property type="entry name" value="FabD/lysophospholipase-like"/>
    <property type="match status" value="1"/>
</dbReference>
<dbReference type="InterPro" id="IPR020843">
    <property type="entry name" value="ER"/>
</dbReference>
<dbReference type="OrthoDB" id="9778690at2"/>
<dbReference type="EMBL" id="FRBI01000066">
    <property type="protein sequence ID" value="SHN38408.1"/>
    <property type="molecule type" value="Genomic_DNA"/>
</dbReference>
<dbReference type="GO" id="GO:0004312">
    <property type="term" value="F:fatty acid synthase activity"/>
    <property type="evidence" value="ECO:0007669"/>
    <property type="project" value="TreeGrafter"/>
</dbReference>
<feature type="domain" description="Ketosynthase family 3 (KS3)" evidence="11">
    <location>
        <begin position="1"/>
        <end position="84"/>
    </location>
</feature>
<dbReference type="PANTHER" id="PTHR43775">
    <property type="entry name" value="FATTY ACID SYNTHASE"/>
    <property type="match status" value="1"/>
</dbReference>
<dbReference type="InterPro" id="IPR013154">
    <property type="entry name" value="ADH-like_N"/>
</dbReference>
<dbReference type="GO" id="GO:0016491">
    <property type="term" value="F:oxidoreductase activity"/>
    <property type="evidence" value="ECO:0007669"/>
    <property type="project" value="InterPro"/>
</dbReference>
<evidence type="ECO:0000259" key="12">
    <source>
        <dbReference type="PROSITE" id="PS52019"/>
    </source>
</evidence>
<dbReference type="InterPro" id="IPR020807">
    <property type="entry name" value="PKS_DH"/>
</dbReference>
<dbReference type="InterPro" id="IPR016035">
    <property type="entry name" value="Acyl_Trfase/lysoPLipase"/>
</dbReference>
<dbReference type="Pfam" id="PF02801">
    <property type="entry name" value="Ketoacyl-synt_C"/>
    <property type="match status" value="1"/>
</dbReference>
<dbReference type="GO" id="GO:0017000">
    <property type="term" value="P:antibiotic biosynthetic process"/>
    <property type="evidence" value="ECO:0007669"/>
    <property type="project" value="UniProtKB-KW"/>
</dbReference>
<keyword evidence="6" id="KW-0511">Multifunctional enzyme</keyword>
<evidence type="ECO:0000256" key="5">
    <source>
        <dbReference type="ARBA" id="ARBA00023194"/>
    </source>
</evidence>
<evidence type="ECO:0000256" key="2">
    <source>
        <dbReference type="ARBA" id="ARBA00022450"/>
    </source>
</evidence>
<dbReference type="Pfam" id="PF08240">
    <property type="entry name" value="ADH_N"/>
    <property type="match status" value="1"/>
</dbReference>
<dbReference type="Pfam" id="PF16197">
    <property type="entry name" value="KAsynt_C_assoc"/>
    <property type="match status" value="1"/>
</dbReference>
<protein>
    <submittedName>
        <fullName evidence="13">Alcohol dehydrogenase GroES-like domain-containing protein</fullName>
    </submittedName>
</protein>
<dbReference type="STRING" id="310782.SAMN05216499_1662"/>
<dbReference type="SMART" id="SM00822">
    <property type="entry name" value="PKS_KR"/>
    <property type="match status" value="1"/>
</dbReference>
<dbReference type="SMART" id="SM00827">
    <property type="entry name" value="PKS_AT"/>
    <property type="match status" value="1"/>
</dbReference>
<dbReference type="InterPro" id="IPR049900">
    <property type="entry name" value="PKS_mFAS_DH"/>
</dbReference>
<dbReference type="Pfam" id="PF14765">
    <property type="entry name" value="PS-DH"/>
    <property type="match status" value="1"/>
</dbReference>
<dbReference type="SMART" id="SM00829">
    <property type="entry name" value="PKS_ER"/>
    <property type="match status" value="1"/>
</dbReference>
<feature type="domain" description="Carrier" evidence="10">
    <location>
        <begin position="1651"/>
        <end position="1726"/>
    </location>
</feature>
<keyword evidence="14" id="KW-1185">Reference proteome</keyword>
<accession>A0A1M7R1A3</accession>
<dbReference type="Gene3D" id="3.40.50.11460">
    <property type="match status" value="1"/>
</dbReference>
<dbReference type="InterPro" id="IPR011032">
    <property type="entry name" value="GroES-like_sf"/>
</dbReference>
<keyword evidence="3" id="KW-0597">Phosphoprotein</keyword>
<dbReference type="InterPro" id="IPR014043">
    <property type="entry name" value="Acyl_transferase_dom"/>
</dbReference>
<dbReference type="InterPro" id="IPR014031">
    <property type="entry name" value="Ketoacyl_synth_C"/>
</dbReference>
<dbReference type="InterPro" id="IPR055123">
    <property type="entry name" value="SpnB-like_Rossmann"/>
</dbReference>
<keyword evidence="2" id="KW-0596">Phosphopantetheine</keyword>
<dbReference type="InterPro" id="IPR016039">
    <property type="entry name" value="Thiolase-like"/>
</dbReference>
<dbReference type="InterPro" id="IPR050091">
    <property type="entry name" value="PKS_NRPS_Biosynth_Enz"/>
</dbReference>
<dbReference type="InterPro" id="IPR009081">
    <property type="entry name" value="PP-bd_ACP"/>
</dbReference>
<dbReference type="GO" id="GO:0031177">
    <property type="term" value="F:phosphopantetheine binding"/>
    <property type="evidence" value="ECO:0007669"/>
    <property type="project" value="InterPro"/>
</dbReference>
<proteinExistence type="predicted"/>
<dbReference type="Gene3D" id="3.40.50.720">
    <property type="entry name" value="NAD(P)-binding Rossmann-like Domain"/>
    <property type="match status" value="1"/>
</dbReference>
<dbReference type="Proteomes" id="UP000184111">
    <property type="component" value="Unassembled WGS sequence"/>
</dbReference>
<feature type="domain" description="PKS/mFAS DH" evidence="12">
    <location>
        <begin position="563"/>
        <end position="840"/>
    </location>
</feature>
<keyword evidence="4" id="KW-0808">Transferase</keyword>
<dbReference type="SMART" id="SM00826">
    <property type="entry name" value="PKS_DH"/>
    <property type="match status" value="1"/>
</dbReference>
<dbReference type="CDD" id="cd05195">
    <property type="entry name" value="enoyl_red"/>
    <property type="match status" value="1"/>
</dbReference>
<organism evidence="13 14">
    <name type="scientific">Actinacidiphila paucisporea</name>
    <dbReference type="NCBI Taxonomy" id="310782"/>
    <lineage>
        <taxon>Bacteria</taxon>
        <taxon>Bacillati</taxon>
        <taxon>Actinomycetota</taxon>
        <taxon>Actinomycetes</taxon>
        <taxon>Kitasatosporales</taxon>
        <taxon>Streptomycetaceae</taxon>
        <taxon>Actinacidiphila</taxon>
    </lineage>
</organism>
<dbReference type="SUPFAM" id="SSF50129">
    <property type="entry name" value="GroES-like"/>
    <property type="match status" value="1"/>
</dbReference>
<dbReference type="PANTHER" id="PTHR43775:SF51">
    <property type="entry name" value="INACTIVE PHENOLPHTHIOCEROL SYNTHESIS POLYKETIDE SYNTHASE TYPE I PKS1-RELATED"/>
    <property type="match status" value="1"/>
</dbReference>
<comment type="pathway">
    <text evidence="1">Antibiotic biosynthesis.</text>
</comment>